<dbReference type="PANTHER" id="PTHR30572:SF4">
    <property type="entry name" value="ABC TRANSPORTER PERMEASE YTRF"/>
    <property type="match status" value="1"/>
</dbReference>
<protein>
    <submittedName>
        <fullName evidence="10">Peptide ABC transporter permease</fullName>
    </submittedName>
</protein>
<dbReference type="InterPro" id="IPR003838">
    <property type="entry name" value="ABC3_permease_C"/>
</dbReference>
<evidence type="ECO:0000313" key="11">
    <source>
        <dbReference type="Proteomes" id="UP000255334"/>
    </source>
</evidence>
<feature type="transmembrane region" description="Helical" evidence="7">
    <location>
        <begin position="20"/>
        <end position="40"/>
    </location>
</feature>
<evidence type="ECO:0000256" key="7">
    <source>
        <dbReference type="SAM" id="Phobius"/>
    </source>
</evidence>
<keyword evidence="4 7" id="KW-1133">Transmembrane helix</keyword>
<comment type="subcellular location">
    <subcellularLocation>
        <location evidence="1">Cell membrane</location>
        <topology evidence="1">Multi-pass membrane protein</topology>
    </subcellularLocation>
</comment>
<evidence type="ECO:0000313" key="10">
    <source>
        <dbReference type="EMBL" id="RDS82472.1"/>
    </source>
</evidence>
<evidence type="ECO:0000259" key="8">
    <source>
        <dbReference type="Pfam" id="PF02687"/>
    </source>
</evidence>
<dbReference type="GO" id="GO:0022857">
    <property type="term" value="F:transmembrane transporter activity"/>
    <property type="evidence" value="ECO:0007669"/>
    <property type="project" value="TreeGrafter"/>
</dbReference>
<comment type="similarity">
    <text evidence="6">Belongs to the ABC-4 integral membrane protein family.</text>
</comment>
<dbReference type="InterPro" id="IPR050250">
    <property type="entry name" value="Macrolide_Exporter_MacB"/>
</dbReference>
<accession>A0A370X285</accession>
<dbReference type="InterPro" id="IPR025857">
    <property type="entry name" value="MacB_PCD"/>
</dbReference>
<evidence type="ECO:0000256" key="2">
    <source>
        <dbReference type="ARBA" id="ARBA00022475"/>
    </source>
</evidence>
<dbReference type="RefSeq" id="WP_115478647.1">
    <property type="nucleotide sequence ID" value="NZ_QRBF01000005.1"/>
</dbReference>
<dbReference type="Pfam" id="PF12704">
    <property type="entry name" value="MacB_PCD"/>
    <property type="match status" value="1"/>
</dbReference>
<proteinExistence type="inferred from homology"/>
<dbReference type="OrthoDB" id="9770036at2"/>
<keyword evidence="5 7" id="KW-0472">Membrane</keyword>
<feature type="transmembrane region" description="Helical" evidence="7">
    <location>
        <begin position="288"/>
        <end position="315"/>
    </location>
</feature>
<gene>
    <name evidence="10" type="ORF">DWU99_13765</name>
</gene>
<evidence type="ECO:0000256" key="6">
    <source>
        <dbReference type="ARBA" id="ARBA00038076"/>
    </source>
</evidence>
<feature type="domain" description="MacB-like periplasmic core" evidence="9">
    <location>
        <begin position="20"/>
        <end position="252"/>
    </location>
</feature>
<evidence type="ECO:0000256" key="1">
    <source>
        <dbReference type="ARBA" id="ARBA00004651"/>
    </source>
</evidence>
<keyword evidence="11" id="KW-1185">Reference proteome</keyword>
<keyword evidence="2" id="KW-1003">Cell membrane</keyword>
<feature type="transmembrane region" description="Helical" evidence="7">
    <location>
        <begin position="344"/>
        <end position="366"/>
    </location>
</feature>
<evidence type="ECO:0000256" key="3">
    <source>
        <dbReference type="ARBA" id="ARBA00022692"/>
    </source>
</evidence>
<sequence length="413" mass="44863">MSMHIQPILAALRKHKAGTLLIALQIALTLAIVCNALFIIHQRLAHIAEPTGVDESNVFVIENMWGEQYNKQQAAANVEQDLATLRNLPAVQDATQSDSYPLSTVGGSDNFITLKVDQVEPTTDATVYSGDEHFLHTLGLKLIAGRDFRADEVKDAGQRDVVVPPVTIISKAMADKLYPNGDALGKSFYSMSSTPVTIVGIVETMQRSRLGAWAIPYAEQSMVWPIRDASPLGVFYIVRAKPGQLAAAMQEAPKALYAANRMRIINPKDGLMSFAQVRRRAYDSDRGMAILMGIICVVLLAITGAGIVGLTSFWVGQRRRQIGVRRALGATHRDILHYFLTENLLISVGGIGVGIVLTFGLNLWLVTRFELGIMPLTYVLSGVVLLIVLGQGAVFAPALRASRVPPVEATRPA</sequence>
<dbReference type="AlphaFoldDB" id="A0A370X285"/>
<reference evidence="10 11" key="1">
    <citation type="submission" date="2018-07" db="EMBL/GenBank/DDBJ databases">
        <title>Dyella monticola sp. nov. and Dyella psychrodurans sp. nov. isolated from monsoon evergreen broad-leaved forest soil of Dinghu Mountain, China.</title>
        <authorList>
            <person name="Gao Z."/>
            <person name="Qiu L."/>
        </authorList>
    </citation>
    <scope>NUCLEOTIDE SEQUENCE [LARGE SCALE GENOMIC DNA]</scope>
    <source>
        <strain evidence="10 11">4MSK11</strain>
    </source>
</reference>
<organism evidence="10 11">
    <name type="scientific">Dyella psychrodurans</name>
    <dbReference type="NCBI Taxonomy" id="1927960"/>
    <lineage>
        <taxon>Bacteria</taxon>
        <taxon>Pseudomonadati</taxon>
        <taxon>Pseudomonadota</taxon>
        <taxon>Gammaproteobacteria</taxon>
        <taxon>Lysobacterales</taxon>
        <taxon>Rhodanobacteraceae</taxon>
        <taxon>Dyella</taxon>
    </lineage>
</organism>
<evidence type="ECO:0000256" key="5">
    <source>
        <dbReference type="ARBA" id="ARBA00023136"/>
    </source>
</evidence>
<dbReference type="GO" id="GO:0005886">
    <property type="term" value="C:plasma membrane"/>
    <property type="evidence" value="ECO:0007669"/>
    <property type="project" value="UniProtKB-SubCell"/>
</dbReference>
<dbReference type="PANTHER" id="PTHR30572">
    <property type="entry name" value="MEMBRANE COMPONENT OF TRANSPORTER-RELATED"/>
    <property type="match status" value="1"/>
</dbReference>
<name>A0A370X285_9GAMM</name>
<evidence type="ECO:0000259" key="9">
    <source>
        <dbReference type="Pfam" id="PF12704"/>
    </source>
</evidence>
<dbReference type="Proteomes" id="UP000255334">
    <property type="component" value="Unassembled WGS sequence"/>
</dbReference>
<comment type="caution">
    <text evidence="10">The sequence shown here is derived from an EMBL/GenBank/DDBJ whole genome shotgun (WGS) entry which is preliminary data.</text>
</comment>
<dbReference type="EMBL" id="QRBF01000005">
    <property type="protein sequence ID" value="RDS82472.1"/>
    <property type="molecule type" value="Genomic_DNA"/>
</dbReference>
<evidence type="ECO:0000256" key="4">
    <source>
        <dbReference type="ARBA" id="ARBA00022989"/>
    </source>
</evidence>
<feature type="domain" description="ABC3 transporter permease C-terminal" evidence="8">
    <location>
        <begin position="294"/>
        <end position="406"/>
    </location>
</feature>
<keyword evidence="3 7" id="KW-0812">Transmembrane</keyword>
<feature type="transmembrane region" description="Helical" evidence="7">
    <location>
        <begin position="378"/>
        <end position="399"/>
    </location>
</feature>
<dbReference type="Pfam" id="PF02687">
    <property type="entry name" value="FtsX"/>
    <property type="match status" value="1"/>
</dbReference>